<dbReference type="EMBL" id="AGSI01000003">
    <property type="protein sequence ID" value="EIE25910.1"/>
    <property type="molecule type" value="Genomic_DNA"/>
</dbReference>
<dbReference type="InterPro" id="IPR034136">
    <property type="entry name" value="TOPRIM_Topo6A/Spo11"/>
</dbReference>
<dbReference type="GO" id="GO:0003918">
    <property type="term" value="F:DNA topoisomerase type II (double strand cut, ATP-hydrolyzing) activity"/>
    <property type="evidence" value="ECO:0007669"/>
    <property type="project" value="InterPro"/>
</dbReference>
<dbReference type="GO" id="GO:0003677">
    <property type="term" value="F:DNA binding"/>
    <property type="evidence" value="ECO:0007669"/>
    <property type="project" value="InterPro"/>
</dbReference>
<keyword evidence="3" id="KW-1185">Reference proteome</keyword>
<comment type="caution">
    <text evidence="2">The sequence shown here is derived from an EMBL/GenBank/DDBJ whole genome shotgun (WGS) entry which is preliminary data.</text>
</comment>
<dbReference type="Pfam" id="PF21180">
    <property type="entry name" value="TOP6A-Spo11_Toprim"/>
    <property type="match status" value="1"/>
</dbReference>
<evidence type="ECO:0000259" key="1">
    <source>
        <dbReference type="Pfam" id="PF21180"/>
    </source>
</evidence>
<dbReference type="CDD" id="cd00223">
    <property type="entry name" value="TOPRIM_TopoIIB_SPO"/>
    <property type="match status" value="1"/>
</dbReference>
<dbReference type="STRING" id="574566.I0Z5J1"/>
<dbReference type="GO" id="GO:0042138">
    <property type="term" value="P:meiotic DNA double-strand break formation"/>
    <property type="evidence" value="ECO:0007669"/>
    <property type="project" value="TreeGrafter"/>
</dbReference>
<feature type="domain" description="Topoisomerase 6 subunit A/Spo11 TOPRIM" evidence="1">
    <location>
        <begin position="69"/>
        <end position="232"/>
    </location>
</feature>
<dbReference type="AlphaFoldDB" id="I0Z5J1"/>
<dbReference type="eggNOG" id="KOG2795">
    <property type="taxonomic scope" value="Eukaryota"/>
</dbReference>
<dbReference type="GO" id="GO:0007131">
    <property type="term" value="P:reciprocal meiotic recombination"/>
    <property type="evidence" value="ECO:0007669"/>
    <property type="project" value="TreeGrafter"/>
</dbReference>
<dbReference type="Gene3D" id="3.40.1360.10">
    <property type="match status" value="1"/>
</dbReference>
<organism evidence="2 3">
    <name type="scientific">Coccomyxa subellipsoidea (strain C-169)</name>
    <name type="common">Green microalga</name>
    <dbReference type="NCBI Taxonomy" id="574566"/>
    <lineage>
        <taxon>Eukaryota</taxon>
        <taxon>Viridiplantae</taxon>
        <taxon>Chlorophyta</taxon>
        <taxon>core chlorophytes</taxon>
        <taxon>Trebouxiophyceae</taxon>
        <taxon>Trebouxiophyceae incertae sedis</taxon>
        <taxon>Coccomyxaceae</taxon>
        <taxon>Coccomyxa</taxon>
        <taxon>Coccomyxa subellipsoidea</taxon>
    </lineage>
</organism>
<dbReference type="KEGG" id="csl:COCSUDRAFT_60920"/>
<accession>I0Z5J1</accession>
<evidence type="ECO:0000313" key="3">
    <source>
        <dbReference type="Proteomes" id="UP000007264"/>
    </source>
</evidence>
<dbReference type="InterPro" id="IPR002815">
    <property type="entry name" value="Spo11/TopoVI_A"/>
</dbReference>
<dbReference type="PANTHER" id="PTHR10848:SF0">
    <property type="entry name" value="MEIOTIC RECOMBINATION PROTEIN SPO11"/>
    <property type="match status" value="1"/>
</dbReference>
<dbReference type="PRINTS" id="PR01550">
    <property type="entry name" value="TOP6AFAMILY"/>
</dbReference>
<dbReference type="RefSeq" id="XP_005650454.1">
    <property type="nucleotide sequence ID" value="XM_005650397.1"/>
</dbReference>
<name>I0Z5J1_COCSC</name>
<evidence type="ECO:0000313" key="2">
    <source>
        <dbReference type="EMBL" id="EIE25910.1"/>
    </source>
</evidence>
<dbReference type="GO" id="GO:0000706">
    <property type="term" value="P:meiotic DNA double-strand break processing"/>
    <property type="evidence" value="ECO:0007669"/>
    <property type="project" value="TreeGrafter"/>
</dbReference>
<dbReference type="GO" id="GO:0000228">
    <property type="term" value="C:nuclear chromosome"/>
    <property type="evidence" value="ECO:0007669"/>
    <property type="project" value="TreeGrafter"/>
</dbReference>
<protein>
    <submittedName>
        <fullName evidence="2">DNA topoisomerase IV, alpha subunit</fullName>
    </submittedName>
</protein>
<dbReference type="Proteomes" id="UP000007264">
    <property type="component" value="Unassembled WGS sequence"/>
</dbReference>
<gene>
    <name evidence="2" type="ORF">COCSUDRAFT_60920</name>
</gene>
<dbReference type="GeneID" id="17043914"/>
<proteinExistence type="predicted"/>
<sequence length="252" mass="27246">MQNATYLRLKTLDIFKTPEQVNQAIQDVASMVQVPSMLLGFSCASRGAVYGPLLVREEAAGEWMDCSMFVVVVEKDAIFQRLVDDGFAEHIGGILVTAKGMPDMATRAFLHALTQALPHLTPIAGKSLHNGTTLMVDWNPAGVNIYCVYKYGSTRRHSAQYGLSGLTWLAARAALLHGVPNHVLQGPLTTRDKALTVSLKAGPLSAEPAVLAELDAMLEMDAKAEIEALYEKVGIDNFTASLAQSLLQQYGT</sequence>
<dbReference type="OrthoDB" id="5377392at2759"/>
<reference evidence="2 3" key="1">
    <citation type="journal article" date="2012" name="Genome Biol.">
        <title>The genome of the polar eukaryotic microalga coccomyxa subellipsoidea reveals traits of cold adaptation.</title>
        <authorList>
            <person name="Blanc G."/>
            <person name="Agarkova I."/>
            <person name="Grimwood J."/>
            <person name="Kuo A."/>
            <person name="Brueggeman A."/>
            <person name="Dunigan D."/>
            <person name="Gurnon J."/>
            <person name="Ladunga I."/>
            <person name="Lindquist E."/>
            <person name="Lucas S."/>
            <person name="Pangilinan J."/>
            <person name="Proschold T."/>
            <person name="Salamov A."/>
            <person name="Schmutz J."/>
            <person name="Weeks D."/>
            <person name="Yamada T."/>
            <person name="Claverie J.M."/>
            <person name="Grigoriev I."/>
            <person name="Van Etten J."/>
            <person name="Lomsadze A."/>
            <person name="Borodovsky M."/>
        </authorList>
    </citation>
    <scope>NUCLEOTIDE SEQUENCE [LARGE SCALE GENOMIC DNA]</scope>
    <source>
        <strain evidence="2 3">C-169</strain>
    </source>
</reference>
<dbReference type="SUPFAM" id="SSF56726">
    <property type="entry name" value="DNA topoisomerase IV, alpha subunit"/>
    <property type="match status" value="1"/>
</dbReference>
<dbReference type="PANTHER" id="PTHR10848">
    <property type="entry name" value="MEIOTIC RECOMBINATION PROTEIN SPO11"/>
    <property type="match status" value="1"/>
</dbReference>
<dbReference type="InterPro" id="IPR036078">
    <property type="entry name" value="Spo11/TopoVI_A_sf"/>
</dbReference>